<gene>
    <name evidence="2" type="ORF">GcM1_240054</name>
</gene>
<feature type="transmembrane region" description="Helical" evidence="1">
    <location>
        <begin position="159"/>
        <end position="180"/>
    </location>
</feature>
<proteinExistence type="predicted"/>
<protein>
    <recommendedName>
        <fullName evidence="4">Arginase-like protein</fullName>
    </recommendedName>
</protein>
<reference evidence="2 3" key="1">
    <citation type="journal article" date="2018" name="BMC Genomics">
        <title>Comparative genome analyses reveal sequence features reflecting distinct modes of host-adaptation between dicot and monocot powdery mildew.</title>
        <authorList>
            <person name="Wu Y."/>
            <person name="Ma X."/>
            <person name="Pan Z."/>
            <person name="Kale S.D."/>
            <person name="Song Y."/>
            <person name="King H."/>
            <person name="Zhang Q."/>
            <person name="Presley C."/>
            <person name="Deng X."/>
            <person name="Wei C.I."/>
            <person name="Xiao S."/>
        </authorList>
    </citation>
    <scope>NUCLEOTIDE SEQUENCE [LARGE SCALE GENOMIC DNA]</scope>
    <source>
        <strain evidence="2">UMSG1</strain>
    </source>
</reference>
<feature type="transmembrane region" description="Helical" evidence="1">
    <location>
        <begin position="91"/>
        <end position="113"/>
    </location>
</feature>
<evidence type="ECO:0000313" key="2">
    <source>
        <dbReference type="EMBL" id="RKF74250.1"/>
    </source>
</evidence>
<accession>A0A420II79</accession>
<keyword evidence="1" id="KW-1133">Transmembrane helix</keyword>
<comment type="caution">
    <text evidence="2">The sequence shown here is derived from an EMBL/GenBank/DDBJ whole genome shotgun (WGS) entry which is preliminary data.</text>
</comment>
<evidence type="ECO:0008006" key="4">
    <source>
        <dbReference type="Google" id="ProtNLM"/>
    </source>
</evidence>
<organism evidence="2 3">
    <name type="scientific">Golovinomyces cichoracearum</name>
    <dbReference type="NCBI Taxonomy" id="62708"/>
    <lineage>
        <taxon>Eukaryota</taxon>
        <taxon>Fungi</taxon>
        <taxon>Dikarya</taxon>
        <taxon>Ascomycota</taxon>
        <taxon>Pezizomycotina</taxon>
        <taxon>Leotiomycetes</taxon>
        <taxon>Erysiphales</taxon>
        <taxon>Erysiphaceae</taxon>
        <taxon>Golovinomyces</taxon>
    </lineage>
</organism>
<keyword evidence="1" id="KW-0472">Membrane</keyword>
<feature type="transmembrane region" description="Helical" evidence="1">
    <location>
        <begin position="26"/>
        <end position="50"/>
    </location>
</feature>
<evidence type="ECO:0000256" key="1">
    <source>
        <dbReference type="SAM" id="Phobius"/>
    </source>
</evidence>
<name>A0A420II79_9PEZI</name>
<dbReference type="EMBL" id="MCBS01024059">
    <property type="protein sequence ID" value="RKF74250.1"/>
    <property type="molecule type" value="Genomic_DNA"/>
</dbReference>
<dbReference type="AlphaFoldDB" id="A0A420II79"/>
<sequence length="184" mass="20839">MAPNESASSFVVRRTRTKYHWPATPLNVWLVVMIAGSLSILGIFSSFVFIQRQLQIGIPWFFTYWITVGTLSAIFLFAMLGLIAQRQLLPGIVMMGSFILFILWMIGLVVISLELWGPSGNVNTNCQLYIENHPVSGASLGTLAWLQQHGICQAWQAAWAFQLIGCFFLVWIMSMAYHVYQHHI</sequence>
<dbReference type="Proteomes" id="UP000285326">
    <property type="component" value="Unassembled WGS sequence"/>
</dbReference>
<feature type="transmembrane region" description="Helical" evidence="1">
    <location>
        <begin position="62"/>
        <end position="84"/>
    </location>
</feature>
<keyword evidence="1" id="KW-0812">Transmembrane</keyword>
<evidence type="ECO:0000313" key="3">
    <source>
        <dbReference type="Proteomes" id="UP000285326"/>
    </source>
</evidence>